<dbReference type="EMBL" id="LFWU01000126">
    <property type="protein sequence ID" value="KON30352.1"/>
    <property type="molecule type" value="Genomic_DNA"/>
</dbReference>
<dbReference type="Pfam" id="PF06969">
    <property type="entry name" value="HemN_C"/>
    <property type="match status" value="1"/>
</dbReference>
<dbReference type="Gene3D" id="1.10.10.920">
    <property type="match status" value="1"/>
</dbReference>
<organism evidence="2 3">
    <name type="scientific">miscellaneous Crenarchaeota group-1 archaeon SG8-32-1</name>
    <dbReference type="NCBI Taxonomy" id="1685124"/>
    <lineage>
        <taxon>Archaea</taxon>
        <taxon>Candidatus Bathyarchaeota</taxon>
        <taxon>MCG-1</taxon>
    </lineage>
</organism>
<dbReference type="InterPro" id="IPR010723">
    <property type="entry name" value="HemN_C"/>
</dbReference>
<accession>A0A0M0BP45</accession>
<evidence type="ECO:0000313" key="3">
    <source>
        <dbReference type="Proteomes" id="UP000037237"/>
    </source>
</evidence>
<comment type="caution">
    <text evidence="2">The sequence shown here is derived from an EMBL/GenBank/DDBJ whole genome shotgun (WGS) entry which is preliminary data.</text>
</comment>
<reference evidence="2 3" key="1">
    <citation type="submission" date="2015-06" db="EMBL/GenBank/DDBJ databases">
        <title>New insights into the roles of widespread benthic archaea in carbon and nitrogen cycling.</title>
        <authorList>
            <person name="Lazar C.S."/>
            <person name="Baker B.J."/>
            <person name="Seitz K.W."/>
            <person name="Hyde A.S."/>
            <person name="Dick G.J."/>
            <person name="Hinrichs K.-U."/>
            <person name="Teske A.P."/>
        </authorList>
    </citation>
    <scope>NUCLEOTIDE SEQUENCE [LARGE SCALE GENOMIC DNA]</scope>
    <source>
        <strain evidence="2">SG8-32-1</strain>
    </source>
</reference>
<evidence type="ECO:0000313" key="2">
    <source>
        <dbReference type="EMBL" id="KON30352.1"/>
    </source>
</evidence>
<dbReference type="InterPro" id="IPR058240">
    <property type="entry name" value="rSAM_sf"/>
</dbReference>
<proteinExistence type="predicted"/>
<sequence>IQPVEAYIETVNQGKFPISKLSFPSIEDEMGKMMMRLYIRLPVNKSEFKDRFGLLPEEAFKSTIEKLQKNRLIEVDSNEIRLTKLGDMWRYNICWEFSPRNQAQSN</sequence>
<feature type="domain" description="HemN C-terminal" evidence="1">
    <location>
        <begin position="33"/>
        <end position="86"/>
    </location>
</feature>
<name>A0A0M0BP45_9ARCH</name>
<gene>
    <name evidence="2" type="ORF">AC477_05000</name>
</gene>
<protein>
    <recommendedName>
        <fullName evidence="1">HemN C-terminal domain-containing protein</fullName>
    </recommendedName>
</protein>
<evidence type="ECO:0000259" key="1">
    <source>
        <dbReference type="Pfam" id="PF06969"/>
    </source>
</evidence>
<dbReference type="SUPFAM" id="SSF102114">
    <property type="entry name" value="Radical SAM enzymes"/>
    <property type="match status" value="1"/>
</dbReference>
<dbReference type="Proteomes" id="UP000037237">
    <property type="component" value="Unassembled WGS sequence"/>
</dbReference>
<dbReference type="AlphaFoldDB" id="A0A0M0BP45"/>
<feature type="non-terminal residue" evidence="2">
    <location>
        <position position="1"/>
    </location>
</feature>